<keyword evidence="3" id="KW-1185">Reference proteome</keyword>
<reference evidence="2" key="1">
    <citation type="submission" date="2021-02" db="EMBL/GenBank/DDBJ databases">
        <title>First Annotated Genome of the Yellow-green Alga Tribonema minus.</title>
        <authorList>
            <person name="Mahan K.M."/>
        </authorList>
    </citation>
    <scope>NUCLEOTIDE SEQUENCE</scope>
    <source>
        <strain evidence="2">UTEX B ZZ1240</strain>
    </source>
</reference>
<evidence type="ECO:0000313" key="2">
    <source>
        <dbReference type="EMBL" id="KAG5179164.1"/>
    </source>
</evidence>
<dbReference type="PANTHER" id="PTHR46224">
    <property type="entry name" value="ANKYRIN REPEAT FAMILY PROTEIN"/>
    <property type="match status" value="1"/>
</dbReference>
<dbReference type="SUPFAM" id="SSF140860">
    <property type="entry name" value="Pseudo ankyrin repeat-like"/>
    <property type="match status" value="1"/>
</dbReference>
<accession>A0A835YXW4</accession>
<evidence type="ECO:0000313" key="3">
    <source>
        <dbReference type="Proteomes" id="UP000664859"/>
    </source>
</evidence>
<dbReference type="AlphaFoldDB" id="A0A835YXW4"/>
<evidence type="ECO:0008006" key="4">
    <source>
        <dbReference type="Google" id="ProtNLM"/>
    </source>
</evidence>
<dbReference type="SUPFAM" id="SSF48403">
    <property type="entry name" value="Ankyrin repeat"/>
    <property type="match status" value="1"/>
</dbReference>
<dbReference type="Proteomes" id="UP000664859">
    <property type="component" value="Unassembled WGS sequence"/>
</dbReference>
<proteinExistence type="predicted"/>
<feature type="repeat" description="ANK" evidence="1">
    <location>
        <begin position="50"/>
        <end position="84"/>
    </location>
</feature>
<evidence type="ECO:0000256" key="1">
    <source>
        <dbReference type="PROSITE-ProRule" id="PRU00023"/>
    </source>
</evidence>
<dbReference type="EMBL" id="JAFCMP010000490">
    <property type="protein sequence ID" value="KAG5179164.1"/>
    <property type="molecule type" value="Genomic_DNA"/>
</dbReference>
<dbReference type="SMART" id="SM00248">
    <property type="entry name" value="ANK"/>
    <property type="match status" value="3"/>
</dbReference>
<keyword evidence="1" id="KW-0040">ANK repeat</keyword>
<name>A0A835YXW4_9STRA</name>
<protein>
    <recommendedName>
        <fullName evidence="4">Ankyrin repeat protein</fullName>
    </recommendedName>
</protein>
<dbReference type="Gene3D" id="1.25.40.20">
    <property type="entry name" value="Ankyrin repeat-containing domain"/>
    <property type="match status" value="2"/>
</dbReference>
<comment type="caution">
    <text evidence="2">The sequence shown here is derived from an EMBL/GenBank/DDBJ whole genome shotgun (WGS) entry which is preliminary data.</text>
</comment>
<dbReference type="PANTHER" id="PTHR46224:SF64">
    <property type="entry name" value="IQ MOTIF AND ANKYRIN REPEAT DOMAIN-CONTAINING PROTEIN 1"/>
    <property type="match status" value="1"/>
</dbReference>
<dbReference type="InterPro" id="IPR036770">
    <property type="entry name" value="Ankyrin_rpt-contain_sf"/>
</dbReference>
<sequence>MFKDIVDMINDTVTLLLDSILTSDAVAVDALLREHGQIIDINALHYSHGYTGTFMHMAIMARMDCVSVVKALLQHGADVDATDGDGHTPLSMATSPALIVNLLDAGADANATFAGCPILFKCLHHAYDNMSWEMAVGALLDAGINPTTEQYAFRAVLPRYQRNLNDRMLRQVADATLRVTTAPMRWQEIVADTTAVYAAPAHGASAHAASAHGASAHAASAHAAAAKEATTSRGADRGTKPFRNAGATDATDITAALHDVTLQNILSAVADSFALVAPTCKRWCTNWCTPTTMRVTAAIATVTTISYCSAFYRDILLLLPAGAAAAAHGRIWVLKWMWANGFQLDFDAITSRAAEAGHIPILAWVNEVDVLHPYIAAETAAACSRLSVLQWLMTKSHDNSLNRGMALTFAAATGHHKTLLWLLTTGGVSSRNDKCAAAAGHGHLSALRFLRANGAQWDVMTTLRAAAGGHVEVLKWAVDNGCPVAGEVCELLAARGLLYALEWAGDLRFEDDGQS</sequence>
<organism evidence="2 3">
    <name type="scientific">Tribonema minus</name>
    <dbReference type="NCBI Taxonomy" id="303371"/>
    <lineage>
        <taxon>Eukaryota</taxon>
        <taxon>Sar</taxon>
        <taxon>Stramenopiles</taxon>
        <taxon>Ochrophyta</taxon>
        <taxon>PX clade</taxon>
        <taxon>Xanthophyceae</taxon>
        <taxon>Tribonematales</taxon>
        <taxon>Tribonemataceae</taxon>
        <taxon>Tribonema</taxon>
    </lineage>
</organism>
<dbReference type="InterPro" id="IPR051616">
    <property type="entry name" value="Cul2-RING_E3_ligase_SR"/>
</dbReference>
<dbReference type="InterPro" id="IPR002110">
    <property type="entry name" value="Ankyrin_rpt"/>
</dbReference>
<dbReference type="PROSITE" id="PS50088">
    <property type="entry name" value="ANK_REPEAT"/>
    <property type="match status" value="1"/>
</dbReference>
<dbReference type="Pfam" id="PF13637">
    <property type="entry name" value="Ank_4"/>
    <property type="match status" value="2"/>
</dbReference>
<gene>
    <name evidence="2" type="ORF">JKP88DRAFT_280496</name>
</gene>
<dbReference type="OrthoDB" id="341259at2759"/>